<evidence type="ECO:0000256" key="1">
    <source>
        <dbReference type="SAM" id="Phobius"/>
    </source>
</evidence>
<feature type="domain" description="Ice-binding protein C-terminal" evidence="2">
    <location>
        <begin position="111"/>
        <end position="133"/>
    </location>
</feature>
<dbReference type="InterPro" id="IPR013424">
    <property type="entry name" value="Ice-binding_C"/>
</dbReference>
<dbReference type="Pfam" id="PF07589">
    <property type="entry name" value="PEP-CTERM"/>
    <property type="match status" value="1"/>
</dbReference>
<dbReference type="EMBL" id="UOEA01000103">
    <property type="protein sequence ID" value="VAV85848.1"/>
    <property type="molecule type" value="Genomic_DNA"/>
</dbReference>
<feature type="transmembrane region" description="Helical" evidence="1">
    <location>
        <begin position="114"/>
        <end position="130"/>
    </location>
</feature>
<evidence type="ECO:0000259" key="2">
    <source>
        <dbReference type="Pfam" id="PF07589"/>
    </source>
</evidence>
<dbReference type="NCBIfam" id="TIGR02595">
    <property type="entry name" value="PEP_CTERM"/>
    <property type="match status" value="1"/>
</dbReference>
<sequence length="138" mass="15430">MDGEYVWGWDGLTTGGYNITNSEMGHLFYTELDNKGYYATDGTNPQPGQGFLNKGLFDNLVDNLYWSDTEYSADTTKAWLFNFNLGYQFSYAKTLTPYGLAVRDGDVPAIVPEPSTYLLLGSGIAGLILWKRKRKLTA</sequence>
<proteinExistence type="predicted"/>
<keyword evidence="1" id="KW-0812">Transmembrane</keyword>
<protein>
    <recommendedName>
        <fullName evidence="2">Ice-binding protein C-terminal domain-containing protein</fullName>
    </recommendedName>
</protein>
<keyword evidence="1" id="KW-1133">Transmembrane helix</keyword>
<dbReference type="AlphaFoldDB" id="A0A3B0RCV1"/>
<gene>
    <name evidence="3" type="ORF">MNBD_DELTA01-627</name>
</gene>
<name>A0A3B0RCV1_9ZZZZ</name>
<accession>A0A3B0RCV1</accession>
<evidence type="ECO:0000313" key="3">
    <source>
        <dbReference type="EMBL" id="VAV85848.1"/>
    </source>
</evidence>
<reference evidence="3" key="1">
    <citation type="submission" date="2018-06" db="EMBL/GenBank/DDBJ databases">
        <authorList>
            <person name="Zhirakovskaya E."/>
        </authorList>
    </citation>
    <scope>NUCLEOTIDE SEQUENCE</scope>
</reference>
<keyword evidence="1" id="KW-0472">Membrane</keyword>
<organism evidence="3">
    <name type="scientific">hydrothermal vent metagenome</name>
    <dbReference type="NCBI Taxonomy" id="652676"/>
    <lineage>
        <taxon>unclassified sequences</taxon>
        <taxon>metagenomes</taxon>
        <taxon>ecological metagenomes</taxon>
    </lineage>
</organism>